<reference evidence="1" key="1">
    <citation type="submission" date="2018-11" db="EMBL/GenBank/DDBJ databases">
        <authorList>
            <person name="Alioto T."/>
            <person name="Alioto T."/>
        </authorList>
    </citation>
    <scope>NUCLEOTIDE SEQUENCE</scope>
</reference>
<proteinExistence type="predicted"/>
<evidence type="ECO:0000313" key="1">
    <source>
        <dbReference type="EMBL" id="VDH98189.1"/>
    </source>
</evidence>
<accession>A0A8B6C056</accession>
<protein>
    <submittedName>
        <fullName evidence="1">Uncharacterized protein</fullName>
    </submittedName>
</protein>
<keyword evidence="2" id="KW-1185">Reference proteome</keyword>
<comment type="caution">
    <text evidence="1">The sequence shown here is derived from an EMBL/GenBank/DDBJ whole genome shotgun (WGS) entry which is preliminary data.</text>
</comment>
<dbReference type="AlphaFoldDB" id="A0A8B6C056"/>
<organism evidence="1 2">
    <name type="scientific">Mytilus galloprovincialis</name>
    <name type="common">Mediterranean mussel</name>
    <dbReference type="NCBI Taxonomy" id="29158"/>
    <lineage>
        <taxon>Eukaryota</taxon>
        <taxon>Metazoa</taxon>
        <taxon>Spiralia</taxon>
        <taxon>Lophotrochozoa</taxon>
        <taxon>Mollusca</taxon>
        <taxon>Bivalvia</taxon>
        <taxon>Autobranchia</taxon>
        <taxon>Pteriomorphia</taxon>
        <taxon>Mytilida</taxon>
        <taxon>Mytiloidea</taxon>
        <taxon>Mytilidae</taxon>
        <taxon>Mytilinae</taxon>
        <taxon>Mytilus</taxon>
    </lineage>
</organism>
<evidence type="ECO:0000313" key="2">
    <source>
        <dbReference type="Proteomes" id="UP000596742"/>
    </source>
</evidence>
<dbReference type="EMBL" id="UYJE01000980">
    <property type="protein sequence ID" value="VDH98189.1"/>
    <property type="molecule type" value="Genomic_DNA"/>
</dbReference>
<dbReference type="Proteomes" id="UP000596742">
    <property type="component" value="Unassembled WGS sequence"/>
</dbReference>
<name>A0A8B6C056_MYTGA</name>
<sequence>MAEPPTHIPTYGKFRHGPYLFFGFLKLTVVKQVSYQSTGILTLVRLYTDVIDDK</sequence>
<gene>
    <name evidence="1" type="ORF">MGAL_10B017170</name>
</gene>